<sequence>MTTNATLMDLLAGLVGKIVEHPFDTIKVKLQSQPVTGAKMYNGPLNCLVKSVRQNGFWNLYQPADWQYGGKCGSVSYLWAGNEGTGQV</sequence>
<evidence type="ECO:0000256" key="7">
    <source>
        <dbReference type="ARBA" id="ARBA00023128"/>
    </source>
</evidence>
<evidence type="ECO:0000256" key="3">
    <source>
        <dbReference type="ARBA" id="ARBA00022448"/>
    </source>
</evidence>
<evidence type="ECO:0008006" key="13">
    <source>
        <dbReference type="Google" id="ProtNLM"/>
    </source>
</evidence>
<evidence type="ECO:0000256" key="5">
    <source>
        <dbReference type="ARBA" id="ARBA00022737"/>
    </source>
</evidence>
<dbReference type="Pfam" id="PF00153">
    <property type="entry name" value="Mito_carr"/>
    <property type="match status" value="1"/>
</dbReference>
<dbReference type="STRING" id="988480.A0A075B555"/>
<dbReference type="OrthoDB" id="2382881at2759"/>
<dbReference type="GO" id="GO:0031966">
    <property type="term" value="C:mitochondrial membrane"/>
    <property type="evidence" value="ECO:0007669"/>
    <property type="project" value="UniProtKB-SubCell"/>
</dbReference>
<organism evidence="11 12">
    <name type="scientific">Rozella allomycis (strain CSF55)</name>
    <dbReference type="NCBI Taxonomy" id="988480"/>
    <lineage>
        <taxon>Eukaryota</taxon>
        <taxon>Fungi</taxon>
        <taxon>Fungi incertae sedis</taxon>
        <taxon>Cryptomycota</taxon>
        <taxon>Cryptomycota incertae sedis</taxon>
        <taxon>Rozella</taxon>
    </lineage>
</organism>
<keyword evidence="12" id="KW-1185">Reference proteome</keyword>
<evidence type="ECO:0000256" key="4">
    <source>
        <dbReference type="ARBA" id="ARBA00022692"/>
    </source>
</evidence>
<feature type="repeat" description="Solcar" evidence="9">
    <location>
        <begin position="4"/>
        <end position="88"/>
    </location>
</feature>
<dbReference type="PROSITE" id="PS50920">
    <property type="entry name" value="SOLCAR"/>
    <property type="match status" value="1"/>
</dbReference>
<dbReference type="InterPro" id="IPR050567">
    <property type="entry name" value="Mitochondrial_Carrier"/>
</dbReference>
<proteinExistence type="inferred from homology"/>
<gene>
    <name evidence="11" type="ORF">O9G_005589</name>
</gene>
<dbReference type="InterPro" id="IPR023395">
    <property type="entry name" value="MCP_dom_sf"/>
</dbReference>
<keyword evidence="5" id="KW-0677">Repeat</keyword>
<dbReference type="SUPFAM" id="SSF103506">
    <property type="entry name" value="Mitochondrial carrier"/>
    <property type="match status" value="1"/>
</dbReference>
<dbReference type="Gene3D" id="1.50.40.10">
    <property type="entry name" value="Mitochondrial carrier domain"/>
    <property type="match status" value="1"/>
</dbReference>
<comment type="subcellular location">
    <subcellularLocation>
        <location evidence="1">Mitochondrion membrane</location>
        <topology evidence="1">Multi-pass membrane protein</topology>
    </subcellularLocation>
</comment>
<evidence type="ECO:0000256" key="10">
    <source>
        <dbReference type="RuleBase" id="RU000488"/>
    </source>
</evidence>
<evidence type="ECO:0000256" key="8">
    <source>
        <dbReference type="ARBA" id="ARBA00023136"/>
    </source>
</evidence>
<dbReference type="AlphaFoldDB" id="A0A075B555"/>
<keyword evidence="3 10" id="KW-0813">Transport</keyword>
<dbReference type="GO" id="GO:1990575">
    <property type="term" value="P:mitochondrial L-ornithine transmembrane transport"/>
    <property type="evidence" value="ECO:0007669"/>
    <property type="project" value="TreeGrafter"/>
</dbReference>
<name>A0A075B555_ROZAC</name>
<comment type="similarity">
    <text evidence="2 10">Belongs to the mitochondrial carrier (TC 2.A.29) family.</text>
</comment>
<accession>A0A075B555</accession>
<dbReference type="PANTHER" id="PTHR45624">
    <property type="entry name" value="MITOCHONDRIAL BASIC AMINO ACIDS TRANSPORTER-RELATED"/>
    <property type="match status" value="1"/>
</dbReference>
<protein>
    <recommendedName>
        <fullName evidence="13">Mitochondrial carrier domain-containing protein</fullName>
    </recommendedName>
</protein>
<dbReference type="HOGENOM" id="CLU_2470354_0_0_1"/>
<evidence type="ECO:0000313" key="11">
    <source>
        <dbReference type="EMBL" id="EPZ36763.1"/>
    </source>
</evidence>
<dbReference type="InterPro" id="IPR018108">
    <property type="entry name" value="MCP_transmembrane"/>
</dbReference>
<keyword evidence="6" id="KW-1133">Transmembrane helix</keyword>
<keyword evidence="4 9" id="KW-0812">Transmembrane</keyword>
<evidence type="ECO:0000256" key="9">
    <source>
        <dbReference type="PROSITE-ProRule" id="PRU00282"/>
    </source>
</evidence>
<keyword evidence="8 9" id="KW-0472">Membrane</keyword>
<evidence type="ECO:0000256" key="6">
    <source>
        <dbReference type="ARBA" id="ARBA00022989"/>
    </source>
</evidence>
<evidence type="ECO:0000256" key="2">
    <source>
        <dbReference type="ARBA" id="ARBA00006375"/>
    </source>
</evidence>
<dbReference type="PANTHER" id="PTHR45624:SF31">
    <property type="entry name" value="MITOCHONDRIAL ORNITHINE TRANSPORTER 1"/>
    <property type="match status" value="1"/>
</dbReference>
<dbReference type="Proteomes" id="UP000030755">
    <property type="component" value="Unassembled WGS sequence"/>
</dbReference>
<keyword evidence="7" id="KW-0496">Mitochondrion</keyword>
<reference evidence="11 12" key="1">
    <citation type="journal article" date="2013" name="Curr. Biol.">
        <title>Shared signatures of parasitism and phylogenomics unite Cryptomycota and microsporidia.</title>
        <authorList>
            <person name="James T.Y."/>
            <person name="Pelin A."/>
            <person name="Bonen L."/>
            <person name="Ahrendt S."/>
            <person name="Sain D."/>
            <person name="Corradi N."/>
            <person name="Stajich J.E."/>
        </authorList>
    </citation>
    <scope>NUCLEOTIDE SEQUENCE [LARGE SCALE GENOMIC DNA]</scope>
    <source>
        <strain evidence="11 12">CSF55</strain>
    </source>
</reference>
<evidence type="ECO:0000313" key="12">
    <source>
        <dbReference type="Proteomes" id="UP000030755"/>
    </source>
</evidence>
<dbReference type="EMBL" id="KE560452">
    <property type="protein sequence ID" value="EPZ36763.1"/>
    <property type="molecule type" value="Genomic_DNA"/>
</dbReference>
<dbReference type="GO" id="GO:0000064">
    <property type="term" value="F:L-ornithine transmembrane transporter activity"/>
    <property type="evidence" value="ECO:0007669"/>
    <property type="project" value="TreeGrafter"/>
</dbReference>
<evidence type="ECO:0000256" key="1">
    <source>
        <dbReference type="ARBA" id="ARBA00004225"/>
    </source>
</evidence>